<dbReference type="EMBL" id="KI926417">
    <property type="protein sequence ID" value="ETW36333.1"/>
    <property type="molecule type" value="Genomic_DNA"/>
</dbReference>
<dbReference type="SUPFAM" id="SSF53335">
    <property type="entry name" value="S-adenosyl-L-methionine-dependent methyltransferases"/>
    <property type="match status" value="1"/>
</dbReference>
<dbReference type="InterPro" id="IPR023267">
    <property type="entry name" value="RCMT"/>
</dbReference>
<protein>
    <recommendedName>
        <fullName evidence="3">SAM-dependent methyltransferase RsmB-F/NOP2-type catalytic core domain-containing protein</fullName>
    </recommendedName>
</protein>
<evidence type="ECO:0000256" key="1">
    <source>
        <dbReference type="SAM" id="Coils"/>
    </source>
</evidence>
<dbReference type="PANTHER" id="PTHR22807">
    <property type="entry name" value="NOP2 YEAST -RELATED NOL1/NOP2/FMU SUN DOMAIN-CONTAINING"/>
    <property type="match status" value="1"/>
</dbReference>
<keyword evidence="1" id="KW-0175">Coiled coil</keyword>
<dbReference type="InterPro" id="IPR049560">
    <property type="entry name" value="MeTrfase_RsmB-F_NOP2_cat"/>
</dbReference>
<dbReference type="PANTHER" id="PTHR22807:SF4">
    <property type="entry name" value="28S RRNA (CYTOSINE-C(5))-METHYLTRANSFERASE"/>
    <property type="match status" value="1"/>
</dbReference>
<reference evidence="4 5" key="1">
    <citation type="submission" date="2013-02" db="EMBL/GenBank/DDBJ databases">
        <title>The Genome Annotation of Plasmodium falciparum Tanzania (2000708).</title>
        <authorList>
            <consortium name="The Broad Institute Genome Sequencing Platform"/>
            <consortium name="The Broad Institute Genome Sequencing Center for Infectious Disease"/>
            <person name="Neafsey D."/>
            <person name="Hoffman S."/>
            <person name="Volkman S."/>
            <person name="Rosenthal P."/>
            <person name="Walker B."/>
            <person name="Young S.K."/>
            <person name="Zeng Q."/>
            <person name="Gargeya S."/>
            <person name="Fitzgerald M."/>
            <person name="Haas B."/>
            <person name="Abouelleil A."/>
            <person name="Allen A.W."/>
            <person name="Alvarado L."/>
            <person name="Arachchi H.M."/>
            <person name="Berlin A.M."/>
            <person name="Chapman S.B."/>
            <person name="Gainer-Dewar J."/>
            <person name="Goldberg J."/>
            <person name="Griggs A."/>
            <person name="Gujja S."/>
            <person name="Hansen M."/>
            <person name="Howarth C."/>
            <person name="Imamovic A."/>
            <person name="Ireland A."/>
            <person name="Larimer J."/>
            <person name="McCowan C."/>
            <person name="Murphy C."/>
            <person name="Pearson M."/>
            <person name="Poon T.W."/>
            <person name="Priest M."/>
            <person name="Roberts A."/>
            <person name="Saif S."/>
            <person name="Shea T."/>
            <person name="Sisk P."/>
            <person name="Sykes S."/>
            <person name="Wortman J."/>
            <person name="Nusbaum C."/>
            <person name="Birren B."/>
        </authorList>
    </citation>
    <scope>NUCLEOTIDE SEQUENCE [LARGE SCALE GENOMIC DNA]</scope>
    <source>
        <strain evidence="5">Tanzania (2000708)</strain>
    </source>
</reference>
<feature type="coiled-coil region" evidence="1">
    <location>
        <begin position="981"/>
        <end position="1099"/>
    </location>
</feature>
<reference evidence="4 5" key="2">
    <citation type="submission" date="2013-02" db="EMBL/GenBank/DDBJ databases">
        <title>The Genome Sequence of Plasmodium falciparum Tanzania (2000708).</title>
        <authorList>
            <consortium name="The Broad Institute Genome Sequencing Platform"/>
            <consortium name="The Broad Institute Genome Sequencing Center for Infectious Disease"/>
            <person name="Neafsey D."/>
            <person name="Cheeseman I."/>
            <person name="Volkman S."/>
            <person name="Adams J."/>
            <person name="Walker B."/>
            <person name="Young S.K."/>
            <person name="Zeng Q."/>
            <person name="Gargeya S."/>
            <person name="Fitzgerald M."/>
            <person name="Haas B."/>
            <person name="Abouelleil A."/>
            <person name="Alvarado L."/>
            <person name="Arachchi H.M."/>
            <person name="Berlin A.M."/>
            <person name="Chapman S.B."/>
            <person name="Dewar J."/>
            <person name="Goldberg J."/>
            <person name="Griggs A."/>
            <person name="Gujja S."/>
            <person name="Hansen M."/>
            <person name="Howarth C."/>
            <person name="Imamovic A."/>
            <person name="Larimer J."/>
            <person name="McCowan C."/>
            <person name="Murphy C."/>
            <person name="Neiman D."/>
            <person name="Pearson M."/>
            <person name="Priest M."/>
            <person name="Roberts A."/>
            <person name="Saif S."/>
            <person name="Shea T."/>
            <person name="Sisk P."/>
            <person name="Sykes S."/>
            <person name="Wortman J."/>
            <person name="Nusbaum C."/>
            <person name="Birren B."/>
        </authorList>
    </citation>
    <scope>NUCLEOTIDE SEQUENCE [LARGE SCALE GENOMIC DNA]</scope>
    <source>
        <strain evidence="5">Tanzania (2000708)</strain>
    </source>
</reference>
<dbReference type="InterPro" id="IPR029063">
    <property type="entry name" value="SAM-dependent_MTases_sf"/>
</dbReference>
<feature type="coiled-coil region" evidence="1">
    <location>
        <begin position="829"/>
        <end position="945"/>
    </location>
</feature>
<dbReference type="Gene3D" id="3.40.50.150">
    <property type="entry name" value="Vaccinia Virus protein VP39"/>
    <property type="match status" value="1"/>
</dbReference>
<feature type="coiled-coil region" evidence="1">
    <location>
        <begin position="639"/>
        <end position="712"/>
    </location>
</feature>
<dbReference type="OrthoDB" id="435282at2759"/>
<gene>
    <name evidence="4" type="ORF">PFTANZ_02955</name>
</gene>
<name>A0A024W6Y5_PLAFA</name>
<evidence type="ECO:0000259" key="3">
    <source>
        <dbReference type="Pfam" id="PF01189"/>
    </source>
</evidence>
<proteinExistence type="predicted"/>
<dbReference type="eggNOG" id="ENOG502RSXI">
    <property type="taxonomic scope" value="Eukaryota"/>
</dbReference>
<evidence type="ECO:0000313" key="4">
    <source>
        <dbReference type="EMBL" id="ETW36333.1"/>
    </source>
</evidence>
<dbReference type="Proteomes" id="UP000030708">
    <property type="component" value="Unassembled WGS sequence"/>
</dbReference>
<dbReference type="GO" id="GO:0005730">
    <property type="term" value="C:nucleolus"/>
    <property type="evidence" value="ECO:0007669"/>
    <property type="project" value="TreeGrafter"/>
</dbReference>
<feature type="compositionally biased region" description="Basic residues" evidence="2">
    <location>
        <begin position="1318"/>
        <end position="1329"/>
    </location>
</feature>
<feature type="region of interest" description="Disordered" evidence="2">
    <location>
        <begin position="1301"/>
        <end position="1342"/>
    </location>
</feature>
<feature type="compositionally biased region" description="Low complexity" evidence="2">
    <location>
        <begin position="419"/>
        <end position="437"/>
    </location>
</feature>
<accession>A0A024W6Y5</accession>
<dbReference type="Pfam" id="PF01189">
    <property type="entry name" value="Methyltr_RsmB-F"/>
    <property type="match status" value="1"/>
</dbReference>
<evidence type="ECO:0000313" key="5">
    <source>
        <dbReference type="Proteomes" id="UP000030708"/>
    </source>
</evidence>
<organism evidence="4 5">
    <name type="scientific">Plasmodium falciparum Tanzania</name>
    <name type="common">2000708</name>
    <dbReference type="NCBI Taxonomy" id="1036725"/>
    <lineage>
        <taxon>Eukaryota</taxon>
        <taxon>Sar</taxon>
        <taxon>Alveolata</taxon>
        <taxon>Apicomplexa</taxon>
        <taxon>Aconoidasida</taxon>
        <taxon>Haemosporida</taxon>
        <taxon>Plasmodiidae</taxon>
        <taxon>Plasmodium</taxon>
        <taxon>Plasmodium (Laverania)</taxon>
    </lineage>
</organism>
<dbReference type="GO" id="GO:0008173">
    <property type="term" value="F:RNA methyltransferase activity"/>
    <property type="evidence" value="ECO:0007669"/>
    <property type="project" value="InterPro"/>
</dbReference>
<feature type="compositionally biased region" description="Polar residues" evidence="2">
    <location>
        <begin position="1332"/>
        <end position="1342"/>
    </location>
</feature>
<evidence type="ECO:0000256" key="2">
    <source>
        <dbReference type="SAM" id="MobiDB-lite"/>
    </source>
</evidence>
<dbReference type="GO" id="GO:0070475">
    <property type="term" value="P:rRNA base methylation"/>
    <property type="evidence" value="ECO:0007669"/>
    <property type="project" value="TreeGrafter"/>
</dbReference>
<feature type="region of interest" description="Disordered" evidence="2">
    <location>
        <begin position="411"/>
        <end position="438"/>
    </location>
</feature>
<feature type="domain" description="SAM-dependent methyltransferase RsmB-F/NOP2-type catalytic core" evidence="3">
    <location>
        <begin position="493"/>
        <end position="551"/>
    </location>
</feature>
<sequence length="1342" mass="160354">MSFIYRKAASMLSKCCQGKGIKEILYEKDDPSKKKLHYLLYKTLEDLNILNEIYNMFLKKVCKNKYLGLILLSVLVHRKKIDGGGLIKREIKKKEKDIMKYYEEYKDRFNHDEKLKEGIIKKYFIIYDEKYEDENLYKDNTKCIKNMESIRNLENKCTLFNNDLSNNKSEHIINELMKKNIHIEMDEDVEFLYKINNKDVYKLINHYIYKENKIRIIDKTSCLVVQAANIKRGMIIVDVCSSPGSKAIFSRTLLNKKGYLICIEKDRKRCYTLLKELLKNKEYVGIYMDENFDDTQKITLNKKSFFHNEKENTKQNKAKNVYKNMDNNSKMDVQKNVYYIQHINKELFIKIYNCDFFNLTSQDFSTFPNIDVVFIDPSCSSSGMPDFIYKSNMANICLHPYKDDQKNKNVINKYNTKGNNNNNNNNNNNSDNSNNSNKYILLQSDGHKNIPYNKQDNIISHNNKFDEHKNNSFSDDVLKGNIPKVPTCFINKVNKLSEFQKNILTHAINIFKTAKIFIYSTCSFFEEENEQVIQYVLTKYPNIHLLNAGKDKFLFTNGKYVFSNKCVRTFPLIHSFLLIQSENLTKRKEVTNEYDFLKKVGEVCKKSCDYYFDTNIKYHEACENFSILFKIFYDSLIYIVKKNEEADHVQTILQQIEDNISMEKLEKEKMNILLKDKLNELEKNVFFMKNESVNLNNKIQELDYQINQHKESFDSFSTLTNLNCEKLIVLQNQYNSLTNKRESITRSIAKKGDTMEMCKYNFVQQKKKLEEEKNELMVKEKEYTHKIEHLEICRQEICSNNTRLQSQVQFVESQVNSQEYYEKIIEEGLSNSMDTKKEIEENLSTHKNEINKIIEKIKKCKLEKKKGNEKYNELQKKFGELQKELEKKENDALEFKKKYNDINEHVKNEEYTLNQYILQDLKKKKNLLQEEITNYKEEIKTLILKEKEKKLNNHQYNNINHIDIKDDIDTYIDSVETNLLIQELEYILNEMKKKIKEEEEEIWKKNRELQNENIKINELQNKINEEYNNEKEINSEVQVIQEKLIILDNKEKQNQQNINHLKEEINSMELKNNKNKEEIQHLENKINENKQKIENHILQIHKEYEQKNKILYETNNFYTDINSKEKKQLKDDIDTYTQQIKIQYDLQKEKIEKQEKQKVDEEFKYLDQEIKKKDDLLNYYKELLNKQENNTNVNIINYAQPDNEQPTQEINPYEDIKENRKSIQNKKMNSSNTYNNFNKYKLYTMPDQYKIGYFDVTSPNDMRRKSIKYQNRSVKSPHITRLLEKIKNRKECHTLVASKKTPLTQANSINEKDNNRKSSNHKALTKTKKNQNDNSFDLFQHL</sequence>